<organism evidence="2 3">
    <name type="scientific">Saccoglossus kowalevskii</name>
    <name type="common">Acorn worm</name>
    <dbReference type="NCBI Taxonomy" id="10224"/>
    <lineage>
        <taxon>Eukaryota</taxon>
        <taxon>Metazoa</taxon>
        <taxon>Hemichordata</taxon>
        <taxon>Enteropneusta</taxon>
        <taxon>Harrimaniidae</taxon>
        <taxon>Saccoglossus</taxon>
    </lineage>
</organism>
<accession>A0ABM0MIC7</accession>
<dbReference type="GeneID" id="102807771"/>
<feature type="domain" description="DUF5641" evidence="1">
    <location>
        <begin position="58"/>
        <end position="151"/>
    </location>
</feature>
<protein>
    <submittedName>
        <fullName evidence="3">Uncharacterized protein LOC102807771</fullName>
    </submittedName>
</protein>
<evidence type="ECO:0000313" key="2">
    <source>
        <dbReference type="Proteomes" id="UP000694865"/>
    </source>
</evidence>
<gene>
    <name evidence="3" type="primary">LOC102807771</name>
</gene>
<dbReference type="PANTHER" id="PTHR47331">
    <property type="entry name" value="PHD-TYPE DOMAIN-CONTAINING PROTEIN"/>
    <property type="match status" value="1"/>
</dbReference>
<dbReference type="Proteomes" id="UP000694865">
    <property type="component" value="Unplaced"/>
</dbReference>
<sequence length="220" mass="24984">MIDPLTYVSSSINDNIALTPNHLLHGRTLTSLPYIEVTDDEIRDPTYQFSDHREMNNRYVHLSRLHAQFWRRWSTEYLTALRERHPTTGSKGNTIKVRDVVIIHSDVDKRQKWHLGTVTKLVYGNDQLVRSAELNTANGPTNRPIHKLYPLEVVSKELTSPESNNQSDVGLPAETIQNIGLTADKARTDVTTTQMTGDTIPKRPTRDSAVAARIRFADLM</sequence>
<dbReference type="Pfam" id="PF18701">
    <property type="entry name" value="DUF5641"/>
    <property type="match status" value="1"/>
</dbReference>
<dbReference type="InterPro" id="IPR040676">
    <property type="entry name" value="DUF5641"/>
</dbReference>
<keyword evidence="2" id="KW-1185">Reference proteome</keyword>
<evidence type="ECO:0000259" key="1">
    <source>
        <dbReference type="Pfam" id="PF18701"/>
    </source>
</evidence>
<dbReference type="PANTHER" id="PTHR47331:SF1">
    <property type="entry name" value="GAG-LIKE PROTEIN"/>
    <property type="match status" value="1"/>
</dbReference>
<name>A0ABM0MIC7_SACKO</name>
<proteinExistence type="predicted"/>
<dbReference type="RefSeq" id="XP_006819768.1">
    <property type="nucleotide sequence ID" value="XM_006819705.1"/>
</dbReference>
<evidence type="ECO:0000313" key="3">
    <source>
        <dbReference type="RefSeq" id="XP_006819768.1"/>
    </source>
</evidence>
<reference evidence="3" key="1">
    <citation type="submission" date="2025-08" db="UniProtKB">
        <authorList>
            <consortium name="RefSeq"/>
        </authorList>
    </citation>
    <scope>IDENTIFICATION</scope>
    <source>
        <tissue evidence="3">Testes</tissue>
    </source>
</reference>